<dbReference type="Proteomes" id="UP000268285">
    <property type="component" value="Unassembled WGS sequence"/>
</dbReference>
<feature type="transmembrane region" description="Helical" evidence="1">
    <location>
        <begin position="20"/>
        <end position="43"/>
    </location>
</feature>
<organism evidence="2 3">
    <name type="scientific">Mycobacterium pseudokansasii</name>
    <dbReference type="NCBI Taxonomy" id="2341080"/>
    <lineage>
        <taxon>Bacteria</taxon>
        <taxon>Bacillati</taxon>
        <taxon>Actinomycetota</taxon>
        <taxon>Actinomycetes</taxon>
        <taxon>Mycobacteriales</taxon>
        <taxon>Mycobacteriaceae</taxon>
        <taxon>Mycobacterium</taxon>
    </lineage>
</organism>
<protein>
    <submittedName>
        <fullName evidence="2">Uncharacterized protein</fullName>
    </submittedName>
</protein>
<evidence type="ECO:0000313" key="2">
    <source>
        <dbReference type="EMBL" id="VBA56190.1"/>
    </source>
</evidence>
<dbReference type="EMBL" id="UPHU01000001">
    <property type="protein sequence ID" value="VBA56190.1"/>
    <property type="molecule type" value="Genomic_DNA"/>
</dbReference>
<evidence type="ECO:0000256" key="1">
    <source>
        <dbReference type="SAM" id="Phobius"/>
    </source>
</evidence>
<evidence type="ECO:0000313" key="3">
    <source>
        <dbReference type="Proteomes" id="UP000268285"/>
    </source>
</evidence>
<keyword evidence="1" id="KW-0812">Transmembrane</keyword>
<keyword evidence="1" id="KW-1133">Transmembrane helix</keyword>
<sequence length="123" mass="13023">MSVGSLAVSPVFPPLPFELSVLLLFAELALSPWVIGLSVFPAVPVHVSSLNPWLAVRLMASLPTLMLGPLVVAVLASTTPVIPPVIANAPKARLAARMRRRDLVRRMWPGAESDPVALAVLCG</sequence>
<name>A0A498QW33_9MYCO</name>
<reference evidence="2 3" key="1">
    <citation type="submission" date="2018-09" db="EMBL/GenBank/DDBJ databases">
        <authorList>
            <person name="Tagini F."/>
        </authorList>
    </citation>
    <scope>NUCLEOTIDE SEQUENCE [LARGE SCALE GENOMIC DNA]</scope>
    <source>
        <strain evidence="2 3">MK142</strain>
    </source>
</reference>
<proteinExistence type="predicted"/>
<keyword evidence="3" id="KW-1185">Reference proteome</keyword>
<accession>A0A498QW33</accession>
<dbReference type="AlphaFoldDB" id="A0A498QW33"/>
<keyword evidence="1" id="KW-0472">Membrane</keyword>
<gene>
    <name evidence="2" type="ORF">LAUMK142_05432</name>
</gene>